<gene>
    <name evidence="3" type="ORF">Ddye_021166</name>
</gene>
<evidence type="ECO:0000313" key="4">
    <source>
        <dbReference type="Proteomes" id="UP001280121"/>
    </source>
</evidence>
<dbReference type="PANTHER" id="PTHR31973:SF195">
    <property type="entry name" value="MUDR FAMILY TRANSPOSASE"/>
    <property type="match status" value="1"/>
</dbReference>
<keyword evidence="1" id="KW-0472">Membrane</keyword>
<protein>
    <recommendedName>
        <fullName evidence="2">MULE transposase domain-containing protein</fullName>
    </recommendedName>
</protein>
<dbReference type="AlphaFoldDB" id="A0AAD9U159"/>
<sequence>MATMGIVVNIVTYVVGTMHLPSVTASNVATNFGGVSYLCCLRGGILADTFFGRYWTGVIFAIINAPCAMMYVIGFSWFVYCGMAWFSIELRTLVDTGVRLRLARLKIKDDSDVEMLLCDGGHVPVDMFRSGRSLKPKEIMVDMQVEHRLSLLYTKALRAKGLAEQNIFGSPNLSYQLLPAYCHELKRVNHGTVTAIKTDTDKKIEYLFIAFSASLVRYGGVMFIATCQYTNNQVFPLAYGWGDVECKDSWTWFLKELKKTIGFPTNCIIVSDRNPAIMVAMAKKYPEIPHSLCEHEPEEHIQKPCRMQFVR</sequence>
<keyword evidence="4" id="KW-1185">Reference proteome</keyword>
<keyword evidence="1" id="KW-0812">Transmembrane</keyword>
<comment type="caution">
    <text evidence="3">The sequence shown here is derived from an EMBL/GenBank/DDBJ whole genome shotgun (WGS) entry which is preliminary data.</text>
</comment>
<dbReference type="PANTHER" id="PTHR31973">
    <property type="entry name" value="POLYPROTEIN, PUTATIVE-RELATED"/>
    <property type="match status" value="1"/>
</dbReference>
<keyword evidence="1" id="KW-1133">Transmembrane helix</keyword>
<dbReference type="Proteomes" id="UP001280121">
    <property type="component" value="Unassembled WGS sequence"/>
</dbReference>
<feature type="domain" description="MULE transposase" evidence="2">
    <location>
        <begin position="217"/>
        <end position="294"/>
    </location>
</feature>
<evidence type="ECO:0000256" key="1">
    <source>
        <dbReference type="SAM" id="Phobius"/>
    </source>
</evidence>
<evidence type="ECO:0000313" key="3">
    <source>
        <dbReference type="EMBL" id="KAK2645971.1"/>
    </source>
</evidence>
<dbReference type="EMBL" id="JANJYI010000006">
    <property type="protein sequence ID" value="KAK2645971.1"/>
    <property type="molecule type" value="Genomic_DNA"/>
</dbReference>
<proteinExistence type="predicted"/>
<dbReference type="Gene3D" id="1.20.1250.20">
    <property type="entry name" value="MFS general substrate transporter like domains"/>
    <property type="match status" value="1"/>
</dbReference>
<evidence type="ECO:0000259" key="2">
    <source>
        <dbReference type="Pfam" id="PF10551"/>
    </source>
</evidence>
<feature type="transmembrane region" description="Helical" evidence="1">
    <location>
        <begin position="206"/>
        <end position="225"/>
    </location>
</feature>
<name>A0AAD9U159_9ROSI</name>
<accession>A0AAD9U159</accession>
<dbReference type="Pfam" id="PF10551">
    <property type="entry name" value="MULE"/>
    <property type="match status" value="1"/>
</dbReference>
<reference evidence="3" key="1">
    <citation type="journal article" date="2023" name="Plant J.">
        <title>Genome sequences and population genomics provide insights into the demographic history, inbreeding, and mutation load of two 'living fossil' tree species of Dipteronia.</title>
        <authorList>
            <person name="Feng Y."/>
            <person name="Comes H.P."/>
            <person name="Chen J."/>
            <person name="Zhu S."/>
            <person name="Lu R."/>
            <person name="Zhang X."/>
            <person name="Li P."/>
            <person name="Qiu J."/>
            <person name="Olsen K.M."/>
            <person name="Qiu Y."/>
        </authorList>
    </citation>
    <scope>NUCLEOTIDE SEQUENCE</scope>
    <source>
        <strain evidence="3">KIB01</strain>
    </source>
</reference>
<organism evidence="3 4">
    <name type="scientific">Dipteronia dyeriana</name>
    <dbReference type="NCBI Taxonomy" id="168575"/>
    <lineage>
        <taxon>Eukaryota</taxon>
        <taxon>Viridiplantae</taxon>
        <taxon>Streptophyta</taxon>
        <taxon>Embryophyta</taxon>
        <taxon>Tracheophyta</taxon>
        <taxon>Spermatophyta</taxon>
        <taxon>Magnoliopsida</taxon>
        <taxon>eudicotyledons</taxon>
        <taxon>Gunneridae</taxon>
        <taxon>Pentapetalae</taxon>
        <taxon>rosids</taxon>
        <taxon>malvids</taxon>
        <taxon>Sapindales</taxon>
        <taxon>Sapindaceae</taxon>
        <taxon>Hippocastanoideae</taxon>
        <taxon>Acereae</taxon>
        <taxon>Dipteronia</taxon>
    </lineage>
</organism>
<dbReference type="InterPro" id="IPR036259">
    <property type="entry name" value="MFS_trans_sf"/>
</dbReference>
<feature type="transmembrane region" description="Helical" evidence="1">
    <location>
        <begin position="54"/>
        <end position="81"/>
    </location>
</feature>
<dbReference type="InterPro" id="IPR018289">
    <property type="entry name" value="MULE_transposase_dom"/>
</dbReference>